<dbReference type="AlphaFoldDB" id="A0A923LPV2"/>
<reference evidence="2" key="1">
    <citation type="submission" date="2020-08" db="EMBL/GenBank/DDBJ databases">
        <title>Genome public.</title>
        <authorList>
            <person name="Liu C."/>
            <person name="Sun Q."/>
        </authorList>
    </citation>
    <scope>NUCLEOTIDE SEQUENCE</scope>
    <source>
        <strain evidence="2">BX1005</strain>
    </source>
</reference>
<gene>
    <name evidence="2" type="ORF">H8S17_12125</name>
</gene>
<evidence type="ECO:0000313" key="3">
    <source>
        <dbReference type="Proteomes" id="UP000606720"/>
    </source>
</evidence>
<dbReference type="CDD" id="cd02042">
    <property type="entry name" value="ParAB_family"/>
    <property type="match status" value="1"/>
</dbReference>
<name>A0A923LPV2_9FIRM</name>
<proteinExistence type="predicted"/>
<protein>
    <submittedName>
        <fullName evidence="2">ParA family protein</fullName>
    </submittedName>
</protein>
<accession>A0A923LPV2</accession>
<dbReference type="EMBL" id="JACOPH010000012">
    <property type="protein sequence ID" value="MBC5714935.1"/>
    <property type="molecule type" value="Genomic_DNA"/>
</dbReference>
<comment type="caution">
    <text evidence="2">The sequence shown here is derived from an EMBL/GenBank/DDBJ whole genome shotgun (WGS) entry which is preliminary data.</text>
</comment>
<keyword evidence="3" id="KW-1185">Reference proteome</keyword>
<dbReference type="Gene3D" id="3.40.50.300">
    <property type="entry name" value="P-loop containing nucleotide triphosphate hydrolases"/>
    <property type="match status" value="1"/>
</dbReference>
<evidence type="ECO:0000259" key="1">
    <source>
        <dbReference type="Pfam" id="PF01656"/>
    </source>
</evidence>
<dbReference type="SUPFAM" id="SSF52540">
    <property type="entry name" value="P-loop containing nucleoside triphosphate hydrolases"/>
    <property type="match status" value="1"/>
</dbReference>
<dbReference type="RefSeq" id="WP_186867515.1">
    <property type="nucleotide sequence ID" value="NZ_JACOPH010000012.1"/>
</dbReference>
<evidence type="ECO:0000313" key="2">
    <source>
        <dbReference type="EMBL" id="MBC5714935.1"/>
    </source>
</evidence>
<dbReference type="PANTHER" id="PTHR13696:SF99">
    <property type="entry name" value="COBYRINIC ACID AC-DIAMIDE SYNTHASE"/>
    <property type="match status" value="1"/>
</dbReference>
<dbReference type="InterPro" id="IPR027417">
    <property type="entry name" value="P-loop_NTPase"/>
</dbReference>
<dbReference type="InterPro" id="IPR050678">
    <property type="entry name" value="DNA_Partitioning_ATPase"/>
</dbReference>
<sequence length="185" mass="20542">MKNILIINRKGGVGKTLVADELAFALDVKNVPYCFYDLDGQGGTLHEPVEMDNADISIIDTPGSLQGEMGEWVKDADVVIVPMRPSVTDMPATETTIDLVKRNAPDTPIVYVVNGTNRFKATKEFMEFFKEEHKDEPIYCLPQSEAFVQSRLANQSVVAYNPRLPAALATSVLTHGVWKILKLKF</sequence>
<dbReference type="PANTHER" id="PTHR13696">
    <property type="entry name" value="P-LOOP CONTAINING NUCLEOSIDE TRIPHOSPHATE HYDROLASE"/>
    <property type="match status" value="1"/>
</dbReference>
<dbReference type="Proteomes" id="UP000606720">
    <property type="component" value="Unassembled WGS sequence"/>
</dbReference>
<organism evidence="2 3">
    <name type="scientific">Roseburia zhanii</name>
    <dbReference type="NCBI Taxonomy" id="2763064"/>
    <lineage>
        <taxon>Bacteria</taxon>
        <taxon>Bacillati</taxon>
        <taxon>Bacillota</taxon>
        <taxon>Clostridia</taxon>
        <taxon>Lachnospirales</taxon>
        <taxon>Lachnospiraceae</taxon>
        <taxon>Roseburia</taxon>
    </lineage>
</organism>
<dbReference type="InterPro" id="IPR002586">
    <property type="entry name" value="CobQ/CobB/MinD/ParA_Nub-bd_dom"/>
</dbReference>
<dbReference type="Pfam" id="PF01656">
    <property type="entry name" value="CbiA"/>
    <property type="match status" value="1"/>
</dbReference>
<feature type="domain" description="CobQ/CobB/MinD/ParA nucleotide binding" evidence="1">
    <location>
        <begin position="4"/>
        <end position="152"/>
    </location>
</feature>